<evidence type="ECO:0000313" key="13">
    <source>
        <dbReference type="EMBL" id="KAL1552142.1"/>
    </source>
</evidence>
<evidence type="ECO:0000256" key="4">
    <source>
        <dbReference type="ARBA" id="ARBA00022527"/>
    </source>
</evidence>
<evidence type="ECO:0000256" key="5">
    <source>
        <dbReference type="ARBA" id="ARBA00022679"/>
    </source>
</evidence>
<evidence type="ECO:0000313" key="14">
    <source>
        <dbReference type="Proteomes" id="UP001567538"/>
    </source>
</evidence>
<evidence type="ECO:0000256" key="3">
    <source>
        <dbReference type="ARBA" id="ARBA00022475"/>
    </source>
</evidence>
<keyword evidence="3" id="KW-1003">Cell membrane</keyword>
<dbReference type="FunFam" id="3.30.200.20:FF:000178">
    <property type="entry name" value="serine/threonine-protein kinase PBS1-like"/>
    <property type="match status" value="1"/>
</dbReference>
<evidence type="ECO:0000256" key="1">
    <source>
        <dbReference type="ARBA" id="ARBA00004193"/>
    </source>
</evidence>
<dbReference type="InterPro" id="IPR000719">
    <property type="entry name" value="Prot_kinase_dom"/>
</dbReference>
<evidence type="ECO:0000256" key="11">
    <source>
        <dbReference type="SAM" id="MobiDB-lite"/>
    </source>
</evidence>
<keyword evidence="8" id="KW-0067">ATP-binding</keyword>
<keyword evidence="4" id="KW-0723">Serine/threonine-protein kinase</keyword>
<protein>
    <submittedName>
        <fullName evidence="13">Serine/threonine-protein kinase pbl26</fullName>
        <ecNumber evidence="13">2.7.11.1</ecNumber>
    </submittedName>
</protein>
<dbReference type="EMBL" id="JBEAFC010000006">
    <property type="protein sequence ID" value="KAL1552142.1"/>
    <property type="molecule type" value="Genomic_DNA"/>
</dbReference>
<keyword evidence="5 13" id="KW-0808">Transferase</keyword>
<dbReference type="GO" id="GO:0005524">
    <property type="term" value="F:ATP binding"/>
    <property type="evidence" value="ECO:0007669"/>
    <property type="project" value="UniProtKB-KW"/>
</dbReference>
<feature type="domain" description="Protein kinase" evidence="12">
    <location>
        <begin position="67"/>
        <end position="343"/>
    </location>
</feature>
<dbReference type="InterPro" id="IPR008271">
    <property type="entry name" value="Ser/Thr_kinase_AS"/>
</dbReference>
<dbReference type="EC" id="2.7.11.1" evidence="13"/>
<keyword evidence="7 13" id="KW-0418">Kinase</keyword>
<proteinExistence type="inferred from homology"/>
<dbReference type="GO" id="GO:0004674">
    <property type="term" value="F:protein serine/threonine kinase activity"/>
    <property type="evidence" value="ECO:0007669"/>
    <property type="project" value="UniProtKB-KW"/>
</dbReference>
<keyword evidence="14" id="KW-1185">Reference proteome</keyword>
<evidence type="ECO:0000256" key="10">
    <source>
        <dbReference type="ARBA" id="ARBA00023288"/>
    </source>
</evidence>
<dbReference type="SUPFAM" id="SSF56112">
    <property type="entry name" value="Protein kinase-like (PK-like)"/>
    <property type="match status" value="1"/>
</dbReference>
<keyword evidence="10" id="KW-0449">Lipoprotein</keyword>
<dbReference type="Pfam" id="PF00069">
    <property type="entry name" value="Pkinase"/>
    <property type="match status" value="1"/>
</dbReference>
<comment type="subcellular location">
    <subcellularLocation>
        <location evidence="1">Cell membrane</location>
        <topology evidence="1">Lipid-anchor</topology>
    </subcellularLocation>
</comment>
<evidence type="ECO:0000256" key="9">
    <source>
        <dbReference type="ARBA" id="ARBA00023136"/>
    </source>
</evidence>
<sequence>MGFFSCFTRRKFKGRKKNEPIARASPQPPPGVRVAKNSPAVEAADDDDDDKVEAFNFRELAAATKNFKQECLLGEGDIGRVYKGFLQSGQIMAVRQLDRTGTQGSKDFQAEILKLSQLHHPNLVKIIGYCADGDQRLLVYEYFPSGSLEKHLFDIPADRKPLCWPVRMKIAYGIALGLEFLHEKANPPIIYRDLKASNIMLDETNTAKLSEYGLAKLLQGGSNPNVSPRMVSSYGYCAPEFEMHGEVTVKADVYSFGVVLLELITGRRAFDSQRPTEEQVLGNWVKPFLRNPKRFPEMADPHLGHQYPISSLNQAIGVASMCLQEEPAVRPLIADAVAALSFLAMAPPEAAVPAHLVPILSTKVDPNRL</sequence>
<comment type="caution">
    <text evidence="13">The sequence shown here is derived from an EMBL/GenBank/DDBJ whole genome shotgun (WGS) entry which is preliminary data.</text>
</comment>
<dbReference type="InterPro" id="IPR011009">
    <property type="entry name" value="Kinase-like_dom_sf"/>
</dbReference>
<dbReference type="GO" id="GO:0005886">
    <property type="term" value="C:plasma membrane"/>
    <property type="evidence" value="ECO:0007669"/>
    <property type="project" value="UniProtKB-SubCell"/>
</dbReference>
<keyword evidence="9" id="KW-0472">Membrane</keyword>
<comment type="similarity">
    <text evidence="2">Belongs to the protein kinase superfamily. Ser/Thr protein kinase family.</text>
</comment>
<evidence type="ECO:0000256" key="7">
    <source>
        <dbReference type="ARBA" id="ARBA00022777"/>
    </source>
</evidence>
<evidence type="ECO:0000259" key="12">
    <source>
        <dbReference type="PROSITE" id="PS50011"/>
    </source>
</evidence>
<name>A0ABD1H6U2_SALDI</name>
<reference evidence="13 14" key="1">
    <citation type="submission" date="2024-06" db="EMBL/GenBank/DDBJ databases">
        <title>A chromosome level genome sequence of Diviner's sage (Salvia divinorum).</title>
        <authorList>
            <person name="Ford S.A."/>
            <person name="Ro D.-K."/>
            <person name="Ness R.W."/>
            <person name="Phillips M.A."/>
        </authorList>
    </citation>
    <scope>NUCLEOTIDE SEQUENCE [LARGE SCALE GENOMIC DNA]</scope>
    <source>
        <strain evidence="13">SAF-2024a</strain>
        <tissue evidence="13">Leaf</tissue>
    </source>
</reference>
<dbReference type="Gene3D" id="1.10.510.10">
    <property type="entry name" value="Transferase(Phosphotransferase) domain 1"/>
    <property type="match status" value="1"/>
</dbReference>
<dbReference type="Proteomes" id="UP001567538">
    <property type="component" value="Unassembled WGS sequence"/>
</dbReference>
<organism evidence="13 14">
    <name type="scientific">Salvia divinorum</name>
    <name type="common">Maria pastora</name>
    <name type="synonym">Diviner's sage</name>
    <dbReference type="NCBI Taxonomy" id="28513"/>
    <lineage>
        <taxon>Eukaryota</taxon>
        <taxon>Viridiplantae</taxon>
        <taxon>Streptophyta</taxon>
        <taxon>Embryophyta</taxon>
        <taxon>Tracheophyta</taxon>
        <taxon>Spermatophyta</taxon>
        <taxon>Magnoliopsida</taxon>
        <taxon>eudicotyledons</taxon>
        <taxon>Gunneridae</taxon>
        <taxon>Pentapetalae</taxon>
        <taxon>asterids</taxon>
        <taxon>lamiids</taxon>
        <taxon>Lamiales</taxon>
        <taxon>Lamiaceae</taxon>
        <taxon>Nepetoideae</taxon>
        <taxon>Mentheae</taxon>
        <taxon>Salviinae</taxon>
        <taxon>Salvia</taxon>
        <taxon>Salvia subgen. Calosphace</taxon>
    </lineage>
</organism>
<accession>A0ABD1H6U2</accession>
<keyword evidence="6" id="KW-0547">Nucleotide-binding</keyword>
<dbReference type="CDD" id="cd14066">
    <property type="entry name" value="STKc_IRAK"/>
    <property type="match status" value="1"/>
</dbReference>
<dbReference type="Gene3D" id="3.30.200.20">
    <property type="entry name" value="Phosphorylase Kinase, domain 1"/>
    <property type="match status" value="1"/>
</dbReference>
<evidence type="ECO:0000256" key="6">
    <source>
        <dbReference type="ARBA" id="ARBA00022741"/>
    </source>
</evidence>
<dbReference type="AlphaFoldDB" id="A0ABD1H6U2"/>
<dbReference type="PANTHER" id="PTHR47985:SF17">
    <property type="entry name" value="SERINE_THREONINE-PROTEIN KINASE CDL1-LIKE"/>
    <property type="match status" value="1"/>
</dbReference>
<feature type="region of interest" description="Disordered" evidence="11">
    <location>
        <begin position="14"/>
        <end position="47"/>
    </location>
</feature>
<evidence type="ECO:0000256" key="8">
    <source>
        <dbReference type="ARBA" id="ARBA00022840"/>
    </source>
</evidence>
<dbReference type="SMART" id="SM00220">
    <property type="entry name" value="S_TKc"/>
    <property type="match status" value="1"/>
</dbReference>
<dbReference type="FunFam" id="1.10.510.10:FF:000032">
    <property type="entry name" value="Serine/threonine-protein kinase PBS1"/>
    <property type="match status" value="1"/>
</dbReference>
<dbReference type="PANTHER" id="PTHR47985">
    <property type="entry name" value="OS07G0668900 PROTEIN"/>
    <property type="match status" value="1"/>
</dbReference>
<dbReference type="PROSITE" id="PS00108">
    <property type="entry name" value="PROTEIN_KINASE_ST"/>
    <property type="match status" value="1"/>
</dbReference>
<evidence type="ECO:0000256" key="2">
    <source>
        <dbReference type="ARBA" id="ARBA00008684"/>
    </source>
</evidence>
<dbReference type="PROSITE" id="PS50011">
    <property type="entry name" value="PROTEIN_KINASE_DOM"/>
    <property type="match status" value="1"/>
</dbReference>
<gene>
    <name evidence="13" type="primary">PBL26</name>
    <name evidence="13" type="ORF">AAHA92_12979</name>
</gene>